<evidence type="ECO:0000313" key="4">
    <source>
        <dbReference type="Proteomes" id="UP000572754"/>
    </source>
</evidence>
<feature type="compositionally biased region" description="Acidic residues" evidence="1">
    <location>
        <begin position="429"/>
        <end position="445"/>
    </location>
</feature>
<gene>
    <name evidence="3" type="ORF">FCIRC_5494</name>
</gene>
<sequence>MAQPTAVKDPDHGAGPKQTEDMLALSANEMPSLVFHLFPNFPTELRLKIWKAACFPYAANHRGLHYIDLKNVDEISGDVMTEMKSMEMKALHPDFQTSANEQRVVGCANRSAYMWDGGLWKACRESREVISTHFQLKIWRRAQRKDIGPLELDKGLNQACQPYLYGRYSEQSTSENDEELYEKRPDHEGSVHKREPFLPTCLLFRNQEHAERFMVMPTRDLFCIKDPKRSLLPLTLEASRLHVPCPNGKKIVLRHSFNLVLEFDTSWNDEFPLTWKELREEDSPRGLLASWAQTCMWADGNAPWIYLLNKAARWGPYWRVKDDVIFYDCDDAYVEVTNDWFGFYPGKPAEASAMLTFLFRVWKLQTLSYCRDCTEDEICTLCHHVPGFDLSEYVKVLVRHQEEPAGDQIEERADELDGLDNGNDREIEHEGEDGEEGNDASELQD</sequence>
<evidence type="ECO:0000256" key="1">
    <source>
        <dbReference type="SAM" id="MobiDB-lite"/>
    </source>
</evidence>
<dbReference type="AlphaFoldDB" id="A0A8H5U6C8"/>
<dbReference type="EMBL" id="JAAQPE010000181">
    <property type="protein sequence ID" value="KAF5681524.1"/>
    <property type="molecule type" value="Genomic_DNA"/>
</dbReference>
<name>A0A8H5U6C8_FUSCI</name>
<reference evidence="3 4" key="2">
    <citation type="submission" date="2020-05" db="EMBL/GenBank/DDBJ databases">
        <title>Identification and distribution of gene clusters putatively required for synthesis of sphingolipid metabolism inhibitors in phylogenetically diverse species of the filamentous fungus Fusarium.</title>
        <authorList>
            <person name="Kim H.-S."/>
            <person name="Busman M."/>
            <person name="Brown D.W."/>
            <person name="Divon H."/>
            <person name="Uhlig S."/>
            <person name="Proctor R.H."/>
        </authorList>
    </citation>
    <scope>NUCLEOTIDE SEQUENCE [LARGE SCALE GENOMIC DNA]</scope>
    <source>
        <strain evidence="3 4">NRRL 25331</strain>
    </source>
</reference>
<evidence type="ECO:0000259" key="2">
    <source>
        <dbReference type="Pfam" id="PF20150"/>
    </source>
</evidence>
<accession>A0A8H5U6C8</accession>
<feature type="domain" description="2EXR" evidence="2">
    <location>
        <begin position="35"/>
        <end position="134"/>
    </location>
</feature>
<comment type="caution">
    <text evidence="3">The sequence shown here is derived from an EMBL/GenBank/DDBJ whole genome shotgun (WGS) entry which is preliminary data.</text>
</comment>
<evidence type="ECO:0000313" key="3">
    <source>
        <dbReference type="EMBL" id="KAF5681524.1"/>
    </source>
</evidence>
<dbReference type="InterPro" id="IPR045518">
    <property type="entry name" value="2EXR"/>
</dbReference>
<reference evidence="4" key="1">
    <citation type="journal article" date="2020" name="BMC Genomics">
        <title>Correction to: Identification and distribution of gene clusters required for synthesis of sphingolipid metabolism inhibitors in diverse species of the filamentous fungus Fusarium.</title>
        <authorList>
            <person name="Kim H.S."/>
            <person name="Lohmar J.M."/>
            <person name="Busman M."/>
            <person name="Brown D.W."/>
            <person name="Naumann T.A."/>
            <person name="Divon H.H."/>
            <person name="Lysoe E."/>
            <person name="Uhlig S."/>
            <person name="Proctor R.H."/>
        </authorList>
    </citation>
    <scope>NUCLEOTIDE SEQUENCE [LARGE SCALE GENOMIC DNA]</scope>
    <source>
        <strain evidence="4">NRRL 25331</strain>
    </source>
</reference>
<protein>
    <recommendedName>
        <fullName evidence="2">2EXR domain-containing protein</fullName>
    </recommendedName>
</protein>
<proteinExistence type="predicted"/>
<keyword evidence="4" id="KW-1185">Reference proteome</keyword>
<dbReference type="Pfam" id="PF20150">
    <property type="entry name" value="2EXR"/>
    <property type="match status" value="1"/>
</dbReference>
<organism evidence="3 4">
    <name type="scientific">Fusarium circinatum</name>
    <name type="common">Pitch canker fungus</name>
    <name type="synonym">Gibberella circinata</name>
    <dbReference type="NCBI Taxonomy" id="48490"/>
    <lineage>
        <taxon>Eukaryota</taxon>
        <taxon>Fungi</taxon>
        <taxon>Dikarya</taxon>
        <taxon>Ascomycota</taxon>
        <taxon>Pezizomycotina</taxon>
        <taxon>Sordariomycetes</taxon>
        <taxon>Hypocreomycetidae</taxon>
        <taxon>Hypocreales</taxon>
        <taxon>Nectriaceae</taxon>
        <taxon>Fusarium</taxon>
        <taxon>Fusarium fujikuroi species complex</taxon>
    </lineage>
</organism>
<dbReference type="Proteomes" id="UP000572754">
    <property type="component" value="Unassembled WGS sequence"/>
</dbReference>
<feature type="region of interest" description="Disordered" evidence="1">
    <location>
        <begin position="404"/>
        <end position="445"/>
    </location>
</feature>